<gene>
    <name evidence="1" type="ORF">HNQ03_003211</name>
</gene>
<dbReference type="AlphaFoldDB" id="A0A8J8K9X2"/>
<dbReference type="RefSeq" id="WP_173780636.1">
    <property type="nucleotide sequence ID" value="NZ_JABSNO010000046.1"/>
</dbReference>
<keyword evidence="2" id="KW-1185">Reference proteome</keyword>
<dbReference type="Proteomes" id="UP000610746">
    <property type="component" value="Unassembled WGS sequence"/>
</dbReference>
<dbReference type="EMBL" id="JABSNO010000046">
    <property type="protein sequence ID" value="NRS94111.1"/>
    <property type="molecule type" value="Genomic_DNA"/>
</dbReference>
<evidence type="ECO:0000313" key="2">
    <source>
        <dbReference type="Proteomes" id="UP000610746"/>
    </source>
</evidence>
<accession>A0A8J8K9X2</accession>
<evidence type="ECO:0000313" key="1">
    <source>
        <dbReference type="EMBL" id="NRS94111.1"/>
    </source>
</evidence>
<comment type="caution">
    <text evidence="1">The sequence shown here is derived from an EMBL/GenBank/DDBJ whole genome shotgun (WGS) entry which is preliminary data.</text>
</comment>
<proteinExistence type="predicted"/>
<name>A0A8J8K9X2_9FLAO</name>
<reference evidence="1" key="1">
    <citation type="submission" date="2020-05" db="EMBL/GenBank/DDBJ databases">
        <title>Genomic Encyclopedia of Type Strains, Phase IV (KMG-V): Genome sequencing to study the core and pangenomes of soil and plant-associated prokaryotes.</title>
        <authorList>
            <person name="Whitman W."/>
        </authorList>
    </citation>
    <scope>NUCLEOTIDE SEQUENCE</scope>
    <source>
        <strain evidence="1">16F</strain>
    </source>
</reference>
<protein>
    <submittedName>
        <fullName evidence="1">Uncharacterized protein</fullName>
    </submittedName>
</protein>
<sequence length="197" mass="22810">MKIRYTSINDVYGNYIFNFEDNITGIKNINDFAVENIKSSKKVSDSVNTLFSKMSKEEAQDYASNQSLPTMATNVIFYKALDDLDGQPDQKDILIEYILDENTFGIKNINISNNEHEKDIVFKERIKSKESLSLEINLKNISSSDLKIILEKVDQIALQKKVENFQYKIEDEKENLLFCIEFQKMGEYISLKFPSKS</sequence>
<organism evidence="1 2">
    <name type="scientific">Frigoriflavimonas asaccharolytica</name>
    <dbReference type="NCBI Taxonomy" id="2735899"/>
    <lineage>
        <taxon>Bacteria</taxon>
        <taxon>Pseudomonadati</taxon>
        <taxon>Bacteroidota</taxon>
        <taxon>Flavobacteriia</taxon>
        <taxon>Flavobacteriales</taxon>
        <taxon>Weeksellaceae</taxon>
        <taxon>Frigoriflavimonas</taxon>
    </lineage>
</organism>